<keyword evidence="9 11" id="KW-0804">Transcription</keyword>
<evidence type="ECO:0000256" key="5">
    <source>
        <dbReference type="ARBA" id="ARBA00022695"/>
    </source>
</evidence>
<evidence type="ECO:0000313" key="14">
    <source>
        <dbReference type="EMBL" id="EEC42603.1"/>
    </source>
</evidence>
<dbReference type="Gene3D" id="3.30.1490.180">
    <property type="entry name" value="RNA polymerase ii"/>
    <property type="match status" value="1"/>
</dbReference>
<reference evidence="15" key="2">
    <citation type="submission" date="2008-08" db="EMBL/GenBank/DDBJ databases">
        <authorList>
            <consortium name="Diatom Consortium"/>
            <person name="Grigoriev I."/>
            <person name="Grimwood J."/>
            <person name="Kuo A."/>
            <person name="Otillar R.P."/>
            <person name="Salamov A."/>
            <person name="Detter J.C."/>
            <person name="Lindquist E."/>
            <person name="Shapiro H."/>
            <person name="Lucas S."/>
            <person name="Glavina del Rio T."/>
            <person name="Pitluck S."/>
            <person name="Rokhsar D."/>
            <person name="Bowler C."/>
        </authorList>
    </citation>
    <scope>GENOME REANNOTATION</scope>
    <source>
        <strain evidence="15">CCAP 1055/1</strain>
    </source>
</reference>
<comment type="subcellular location">
    <subcellularLocation>
        <location evidence="1">Nucleus</location>
    </subcellularLocation>
</comment>
<dbReference type="GO" id="GO:0003677">
    <property type="term" value="F:DNA binding"/>
    <property type="evidence" value="ECO:0007669"/>
    <property type="project" value="InterPro"/>
</dbReference>
<feature type="compositionally biased region" description="Acidic residues" evidence="12">
    <location>
        <begin position="1422"/>
        <end position="1434"/>
    </location>
</feature>
<dbReference type="STRING" id="556484.B7S4C1"/>
<feature type="region of interest" description="Disordered" evidence="12">
    <location>
        <begin position="739"/>
        <end position="761"/>
    </location>
</feature>
<dbReference type="PaxDb" id="2850-Phatrdraft955"/>
<reference evidence="14 15" key="1">
    <citation type="journal article" date="2008" name="Nature">
        <title>The Phaeodactylum genome reveals the evolutionary history of diatom genomes.</title>
        <authorList>
            <person name="Bowler C."/>
            <person name="Allen A.E."/>
            <person name="Badger J.H."/>
            <person name="Grimwood J."/>
            <person name="Jabbari K."/>
            <person name="Kuo A."/>
            <person name="Maheswari U."/>
            <person name="Martens C."/>
            <person name="Maumus F."/>
            <person name="Otillar R.P."/>
            <person name="Rayko E."/>
            <person name="Salamov A."/>
            <person name="Vandepoele K."/>
            <person name="Beszteri B."/>
            <person name="Gruber A."/>
            <person name="Heijde M."/>
            <person name="Katinka M."/>
            <person name="Mock T."/>
            <person name="Valentin K."/>
            <person name="Verret F."/>
            <person name="Berges J.A."/>
            <person name="Brownlee C."/>
            <person name="Cadoret J.P."/>
            <person name="Chiovitti A."/>
            <person name="Choi C.J."/>
            <person name="Coesel S."/>
            <person name="De Martino A."/>
            <person name="Detter J.C."/>
            <person name="Durkin C."/>
            <person name="Falciatore A."/>
            <person name="Fournet J."/>
            <person name="Haruta M."/>
            <person name="Huysman M.J."/>
            <person name="Jenkins B.D."/>
            <person name="Jiroutova K."/>
            <person name="Jorgensen R.E."/>
            <person name="Joubert Y."/>
            <person name="Kaplan A."/>
            <person name="Kroger N."/>
            <person name="Kroth P.G."/>
            <person name="La Roche J."/>
            <person name="Lindquist E."/>
            <person name="Lommer M."/>
            <person name="Martin-Jezequel V."/>
            <person name="Lopez P.J."/>
            <person name="Lucas S."/>
            <person name="Mangogna M."/>
            <person name="McGinnis K."/>
            <person name="Medlin L.K."/>
            <person name="Montsant A."/>
            <person name="Oudot-Le Secq M.P."/>
            <person name="Napoli C."/>
            <person name="Obornik M."/>
            <person name="Parker M.S."/>
            <person name="Petit J.L."/>
            <person name="Porcel B.M."/>
            <person name="Poulsen N."/>
            <person name="Robison M."/>
            <person name="Rychlewski L."/>
            <person name="Rynearson T.A."/>
            <person name="Schmutz J."/>
            <person name="Shapiro H."/>
            <person name="Siaut M."/>
            <person name="Stanley M."/>
            <person name="Sussman M.R."/>
            <person name="Taylor A.R."/>
            <person name="Vardi A."/>
            <person name="von Dassow P."/>
            <person name="Vyverman W."/>
            <person name="Willis A."/>
            <person name="Wyrwicz L.S."/>
            <person name="Rokhsar D.S."/>
            <person name="Weissenbach J."/>
            <person name="Armbrust E.V."/>
            <person name="Green B.R."/>
            <person name="Van de Peer Y."/>
            <person name="Grigoriev I.V."/>
        </authorList>
    </citation>
    <scope>NUCLEOTIDE SEQUENCE [LARGE SCALE GENOMIC DNA]</scope>
    <source>
        <strain evidence="14 15">CCAP 1055/1</strain>
    </source>
</reference>
<dbReference type="EC" id="2.7.7.6" evidence="11"/>
<dbReference type="InterPro" id="IPR000722">
    <property type="entry name" value="RNA_pol_asu"/>
</dbReference>
<dbReference type="InterPro" id="IPR015699">
    <property type="entry name" value="DNA-dir_RNA_pol1_lsu_N"/>
</dbReference>
<dbReference type="FunFam" id="2.40.40.20:FF:000019">
    <property type="entry name" value="DNA-directed RNA polymerase II subunit RPB1"/>
    <property type="match status" value="1"/>
</dbReference>
<dbReference type="Gene3D" id="3.30.70.2850">
    <property type="match status" value="1"/>
</dbReference>
<dbReference type="InterPro" id="IPR038120">
    <property type="entry name" value="Rpb1_funnel_sf"/>
</dbReference>
<dbReference type="InterPro" id="IPR042102">
    <property type="entry name" value="RNA_pol_Rpb1_3_sf"/>
</dbReference>
<dbReference type="CDD" id="cd01435">
    <property type="entry name" value="RNAP_I_RPA1_N"/>
    <property type="match status" value="1"/>
</dbReference>
<organism evidence="14 15">
    <name type="scientific">Phaeodactylum tricornutum (strain CCAP 1055/1)</name>
    <dbReference type="NCBI Taxonomy" id="556484"/>
    <lineage>
        <taxon>Eukaryota</taxon>
        <taxon>Sar</taxon>
        <taxon>Stramenopiles</taxon>
        <taxon>Ochrophyta</taxon>
        <taxon>Bacillariophyta</taxon>
        <taxon>Bacillariophyceae</taxon>
        <taxon>Bacillariophycidae</taxon>
        <taxon>Naviculales</taxon>
        <taxon>Phaeodactylaceae</taxon>
        <taxon>Phaeodactylum</taxon>
    </lineage>
</organism>
<dbReference type="Gene3D" id="1.10.274.100">
    <property type="entry name" value="RNA polymerase Rpb1, domain 3"/>
    <property type="match status" value="1"/>
</dbReference>
<evidence type="ECO:0000256" key="3">
    <source>
        <dbReference type="ARBA" id="ARBA00022478"/>
    </source>
</evidence>
<dbReference type="Pfam" id="PF04998">
    <property type="entry name" value="RNA_pol_Rpb1_5"/>
    <property type="match status" value="1"/>
</dbReference>
<evidence type="ECO:0000256" key="1">
    <source>
        <dbReference type="ARBA" id="ARBA00004123"/>
    </source>
</evidence>
<feature type="compositionally biased region" description="Basic and acidic residues" evidence="12">
    <location>
        <begin position="1374"/>
        <end position="1389"/>
    </location>
</feature>
<keyword evidence="10" id="KW-0539">Nucleus</keyword>
<evidence type="ECO:0000256" key="12">
    <source>
        <dbReference type="SAM" id="MobiDB-lite"/>
    </source>
</evidence>
<dbReference type="InterPro" id="IPR007083">
    <property type="entry name" value="RNA_pol_Rpb1_4"/>
</dbReference>
<dbReference type="Pfam" id="PF04983">
    <property type="entry name" value="RNA_pol_Rpb1_3"/>
    <property type="match status" value="1"/>
</dbReference>
<dbReference type="Gene3D" id="1.10.150.390">
    <property type="match status" value="1"/>
</dbReference>
<feature type="compositionally biased region" description="Acidic residues" evidence="12">
    <location>
        <begin position="1390"/>
        <end position="1408"/>
    </location>
</feature>
<feature type="compositionally biased region" description="Acidic residues" evidence="12">
    <location>
        <begin position="300"/>
        <end position="313"/>
    </location>
</feature>
<dbReference type="Proteomes" id="UP000000759">
    <property type="component" value="Unassembled WGS sequence"/>
</dbReference>
<evidence type="ECO:0000259" key="13">
    <source>
        <dbReference type="SMART" id="SM00663"/>
    </source>
</evidence>
<name>B7S4C1_PHATC</name>
<evidence type="ECO:0000256" key="9">
    <source>
        <dbReference type="ARBA" id="ARBA00023163"/>
    </source>
</evidence>
<dbReference type="Gene3D" id="4.10.860.120">
    <property type="entry name" value="RNA polymerase II, clamp domain"/>
    <property type="match status" value="1"/>
</dbReference>
<dbReference type="RefSeq" id="XP_002176367.1">
    <property type="nucleotide sequence ID" value="XM_002176331.1"/>
</dbReference>
<dbReference type="Pfam" id="PF04997">
    <property type="entry name" value="RNA_pol_Rpb1_1"/>
    <property type="match status" value="1"/>
</dbReference>
<dbReference type="OrthoDB" id="270392at2759"/>
<dbReference type="InterPro" id="IPR007080">
    <property type="entry name" value="RNA_pol_Rpb1_1"/>
</dbReference>
<dbReference type="Gene3D" id="6.20.50.80">
    <property type="match status" value="1"/>
</dbReference>
<comment type="similarity">
    <text evidence="2 11">Belongs to the RNA polymerase beta' chain family.</text>
</comment>
<dbReference type="InParanoid" id="B7S4C1"/>
<feature type="region of interest" description="Disordered" evidence="12">
    <location>
        <begin position="1361"/>
        <end position="1464"/>
    </location>
</feature>
<keyword evidence="4 11" id="KW-0808">Transferase</keyword>
<feature type="domain" description="RNA polymerase N-terminal" evidence="13">
    <location>
        <begin position="362"/>
        <end position="673"/>
    </location>
</feature>
<dbReference type="PANTHER" id="PTHR19376">
    <property type="entry name" value="DNA-DIRECTED RNA POLYMERASE"/>
    <property type="match status" value="1"/>
</dbReference>
<gene>
    <name evidence="14" type="ORF">PHATRDRAFT_bd955</name>
</gene>
<dbReference type="GO" id="GO:0046872">
    <property type="term" value="F:metal ion binding"/>
    <property type="evidence" value="ECO:0007669"/>
    <property type="project" value="UniProtKB-KW"/>
</dbReference>
<dbReference type="InterPro" id="IPR007081">
    <property type="entry name" value="RNA_pol_Rpb1_5"/>
</dbReference>
<keyword evidence="5 11" id="KW-0548">Nucleotidyltransferase</keyword>
<keyword evidence="7" id="KW-0862">Zinc</keyword>
<comment type="catalytic activity">
    <reaction evidence="11">
        <text>RNA(n) + a ribonucleoside 5'-triphosphate = RNA(n+1) + diphosphate</text>
        <dbReference type="Rhea" id="RHEA:21248"/>
        <dbReference type="Rhea" id="RHEA-COMP:14527"/>
        <dbReference type="Rhea" id="RHEA-COMP:17342"/>
        <dbReference type="ChEBI" id="CHEBI:33019"/>
        <dbReference type="ChEBI" id="CHEBI:61557"/>
        <dbReference type="ChEBI" id="CHEBI:140395"/>
        <dbReference type="EC" id="2.7.7.6"/>
    </reaction>
</comment>
<sequence length="1674" mass="185022">MVLAAGPNNPKSAIVRRQIEKVQFGFYNDDDVRARSVVEITSSQAFDPTNSPLPNGLYDVRLGPLKDSEPPCPTCALRASHCPGHFGHIELAVPVYHPLLFPDLLQLLRIKCFACHKLKAPSRTLATLRAKFHLLYRHDLTRLTALDRELLVAIRLGRTSGEDRAENSTAKIRSAKDVADALDKVLRSHQPPTDSTSPSTTKLNSFERNLRKELAKAVLTACKGVKRCAHCGAYNPKIRQDSFNKLFQGALSATSLRANSVENVQFTSALIQASNATSDRATNYDSDDTDRGENTMSGNEDSDSEDDEDDDEVANGTKPKKSDMFMHAGEVQAQIKRTWQTDPFLLHCVFGGSSQSLQDGYQLFFLQAVPVPPSRFRPAMYLNGMAVEHSQTSYLSQMIRFNESIRESFAASDEPRAYSGWIDLQTAVNCFMDSAKDPSATPTNLVAPGIKQILERKEGLFRKNMMGKRVDYACRSVISPDPYIGTNEIGLPRYFATVLTYPTPVTDLNVKEMRALVERGPHNYPGARWVELQGKRVDLGKMNTQKREAIAAQLLTYLKRGGMPAIVGRQLRDGDYVLMNRQPTLHKPGIMAHRVRILHNPTQKTIRMHYANCNTYNADFDGDEMNCHFPQSDLARAEAQYIARTDLQYIVPTDGTPLRGLIQDHVVGGVKLTKRDTFFFKWEVQQLLFAALASLKGLEIIRSGTNIELVPPALVRPRELWTGKQVITIILNHLRKGSDRDSEKMSNLPGLSTSRKSKTPDTAFGAEQEEHLVLILDGELLRGVLDKAAFGATDFSLVHAVYEAYGPEKAGLLLNMFGRLFTAYIQYFAGHSCRMEDLILTSASDISRRMLVQKSYNIGARAAKAWADSEGGKAASTAAKIGQLLSGTEGSTNFAALDGFMQSQLNPLSSAIVKKCLPDGLAVPFPYNTFGLMTTTGAKGSIVNQSQVTCALGQQALEGRRVPRLSSGRTLPSFAPYDPNPRADGFVMDRFLTGIRPQEYYFHCMAGREGLVDTAVKTSRSGYLQRCLMKHLEELKICYDYTVRNAEGSVVQFLYGEDGLDPTKASYLDCSEKSFEYIARNKESLERQNTALPFSSIALAAADATRHVELENNQNLIAVADPILSTPARGHLLGSSGACVSERVAGATHNALNDPEMMRVLKQINVSDADLGVLIGAKYSSSVCAPGEAVGSIAAQSVGEPSTQMTLNTFHLAGAGANVTLGIPRLREIIMTASRDLKTPTMSVPLDDSVTEKQALRLTRDFTKLTLMELVASDRGVTVTEKLEKADNGMWSRAYYVTIKFHPAERIKEAFGLDIHDIAKVAAKNFVPLLSQNMKKELKRAAVEGDNAVIEVQGGDSRVYIKSRDQDERDADEIEIKEAPQARNGRDELNDNDQDDEEDDENAEEDGADAVRYSDRRKESISYEDDDDQDDAETESMTGEHSPRSDSGIVNDLSSNTVVREKEASDWTLRAKEDELIVHERRNVIVLQPLRIDPAARPLLMVGLVEGAAATTLVRSKRMIDQGFVNNEEGRGRCLQTAGVNFEEMYKLECVDHNKLLSNDIWAIRCAYGVEAARSSIVQQIRGVFGAYGIEVDPRHLSLIADYMTFDGGYKAMNRIGMEETSSTLLQMSFETTLHFLRQAALVEDMDEMQSPSANIVVGRPIRHGTGAFTVLAK</sequence>
<dbReference type="SMART" id="SM00663">
    <property type="entry name" value="RPOLA_N"/>
    <property type="match status" value="1"/>
</dbReference>
<dbReference type="GO" id="GO:0006351">
    <property type="term" value="P:DNA-templated transcription"/>
    <property type="evidence" value="ECO:0007669"/>
    <property type="project" value="InterPro"/>
</dbReference>
<dbReference type="GeneID" id="7204977"/>
<dbReference type="Pfam" id="PF05000">
    <property type="entry name" value="RNA_pol_Rpb1_4"/>
    <property type="match status" value="1"/>
</dbReference>
<proteinExistence type="inferred from homology"/>
<dbReference type="KEGG" id="pti:PHATRDRAFT_bd955"/>
<dbReference type="Gene3D" id="6.10.250.2940">
    <property type="match status" value="1"/>
</dbReference>
<dbReference type="InterPro" id="IPR007066">
    <property type="entry name" value="RNA_pol_Rpb1_3"/>
</dbReference>
<dbReference type="InterPro" id="IPR044893">
    <property type="entry name" value="RNA_pol_Rpb1_clamp_domain"/>
</dbReference>
<dbReference type="Gene3D" id="1.10.132.30">
    <property type="match status" value="1"/>
</dbReference>
<evidence type="ECO:0000256" key="6">
    <source>
        <dbReference type="ARBA" id="ARBA00022723"/>
    </source>
</evidence>
<evidence type="ECO:0000256" key="4">
    <source>
        <dbReference type="ARBA" id="ARBA00022679"/>
    </source>
</evidence>
<dbReference type="InterPro" id="IPR047107">
    <property type="entry name" value="DNA-dir_RNA_pol1_lsu_C"/>
</dbReference>
<feature type="compositionally biased region" description="Basic and acidic residues" evidence="12">
    <location>
        <begin position="1412"/>
        <end position="1421"/>
    </location>
</feature>
<evidence type="ECO:0000256" key="10">
    <source>
        <dbReference type="ARBA" id="ARBA00023242"/>
    </source>
</evidence>
<protein>
    <recommendedName>
        <fullName evidence="11">DNA-directed RNA polymerase subunit</fullName>
        <ecNumber evidence="11">2.7.7.6</ecNumber>
    </recommendedName>
</protein>
<keyword evidence="3 11" id="KW-0240">DNA-directed RNA polymerase</keyword>
<dbReference type="Pfam" id="PF00623">
    <property type="entry name" value="RNA_pol_Rpb1_2"/>
    <property type="match status" value="1"/>
</dbReference>
<dbReference type="InterPro" id="IPR006592">
    <property type="entry name" value="RNA_pol_N"/>
</dbReference>
<evidence type="ECO:0000313" key="15">
    <source>
        <dbReference type="Proteomes" id="UP000000759"/>
    </source>
</evidence>
<evidence type="ECO:0000256" key="2">
    <source>
        <dbReference type="ARBA" id="ARBA00006460"/>
    </source>
</evidence>
<keyword evidence="15" id="KW-1185">Reference proteome</keyword>
<dbReference type="InterPro" id="IPR045867">
    <property type="entry name" value="DNA-dir_RpoC_beta_prime"/>
</dbReference>
<evidence type="ECO:0000256" key="7">
    <source>
        <dbReference type="ARBA" id="ARBA00022833"/>
    </source>
</evidence>
<comment type="function">
    <text evidence="11">DNA-dependent RNA polymerase catalyzes the transcription of DNA into RNA using the four ribonucleoside triphosphates as substrates.</text>
</comment>
<evidence type="ECO:0000256" key="11">
    <source>
        <dbReference type="RuleBase" id="RU004279"/>
    </source>
</evidence>
<dbReference type="GO" id="GO:0005736">
    <property type="term" value="C:RNA polymerase I complex"/>
    <property type="evidence" value="ECO:0007669"/>
    <property type="project" value="TreeGrafter"/>
</dbReference>
<dbReference type="CDD" id="cd02735">
    <property type="entry name" value="RNAP_I_Rpa1_C"/>
    <property type="match status" value="1"/>
</dbReference>
<dbReference type="EMBL" id="DS999284">
    <property type="protein sequence ID" value="EEC42603.1"/>
    <property type="molecule type" value="Genomic_DNA"/>
</dbReference>
<evidence type="ECO:0000256" key="8">
    <source>
        <dbReference type="ARBA" id="ARBA00022842"/>
    </source>
</evidence>
<feature type="region of interest" description="Disordered" evidence="12">
    <location>
        <begin position="277"/>
        <end position="323"/>
    </location>
</feature>
<keyword evidence="8" id="KW-0460">Magnesium</keyword>
<keyword evidence="6" id="KW-0479">Metal-binding</keyword>
<dbReference type="GO" id="GO:0003899">
    <property type="term" value="F:DNA-directed RNA polymerase activity"/>
    <property type="evidence" value="ECO:0007669"/>
    <property type="project" value="UniProtKB-EC"/>
</dbReference>
<dbReference type="eggNOG" id="KOG0262">
    <property type="taxonomic scope" value="Eukaryota"/>
</dbReference>
<dbReference type="FunCoup" id="B7S4C1">
    <property type="interactions" value="26"/>
</dbReference>
<dbReference type="Gene3D" id="2.40.40.20">
    <property type="match status" value="1"/>
</dbReference>
<dbReference type="SUPFAM" id="SSF64484">
    <property type="entry name" value="beta and beta-prime subunits of DNA dependent RNA-polymerase"/>
    <property type="match status" value="1"/>
</dbReference>
<dbReference type="PANTHER" id="PTHR19376:SF11">
    <property type="entry name" value="DNA-DIRECTED RNA POLYMERASE I SUBUNIT RPA1"/>
    <property type="match status" value="1"/>
</dbReference>
<accession>B7S4C1</accession>